<dbReference type="PANTHER" id="PTHR13593">
    <property type="match status" value="1"/>
</dbReference>
<dbReference type="PANTHER" id="PTHR13593:SF140">
    <property type="entry name" value="PLC-LIKE PHOSPHODIESTERASE"/>
    <property type="match status" value="1"/>
</dbReference>
<accession>A0AAU2K009</accession>
<protein>
    <recommendedName>
        <fullName evidence="3">Phosphatidylinositol diacylglycerol-lyase</fullName>
    </recommendedName>
</protein>
<evidence type="ECO:0000256" key="1">
    <source>
        <dbReference type="SAM" id="SignalP"/>
    </source>
</evidence>
<dbReference type="InterPro" id="IPR017946">
    <property type="entry name" value="PLC-like_Pdiesterase_TIM-brl"/>
</dbReference>
<dbReference type="CDD" id="cd00161">
    <property type="entry name" value="beta-trefoil_Ricin-like"/>
    <property type="match status" value="1"/>
</dbReference>
<sequence>MLRRLSLPVLSLLVLAAMLPSPTTAVAASGSKYGDARLDQWSSLTTHNSYADSGLVPPRNQSRGISRQLDDGVRGLMLDTYDVAYDQEGNVDLMLCHSTFACFETFRSGLSRVVDFLKAHPDEVVTVFLENYASRASLTEAVSDVLEAENAKNLLFSPNQYDIDKRNWPRLRDMVSDNRRLVVFQDRWGDDVPVRSSDGSKEYGRLMYTWNRTVETLYDYDGRPSGCASRNSNPVGQNPMPGTALTPLFTMNQFDSSVPNPEARSSGDNGSALKNRIDKDCRPAAGRNPNYVAVNFYEKSDSGSVTPMSVVNELNRNAHVFPPHPALWTVTPNRQFIGQTYETTAPNRCMVRGEDFPDGSGGVVTQRACASPAPSSQQWTVPLPPYDSQNYYWIKAGNGNCLTVPWNLGVPPGNGMQLFWWPCESRWASDNQLWEVMPAEQYGGRRATYFINRWTGKCLTLDPATNGGKAGKVTQDVCPTR</sequence>
<dbReference type="PROSITE" id="PS50231">
    <property type="entry name" value="RICIN_B_LECTIN"/>
    <property type="match status" value="1"/>
</dbReference>
<dbReference type="GO" id="GO:0008081">
    <property type="term" value="F:phosphoric diester hydrolase activity"/>
    <property type="evidence" value="ECO:0007669"/>
    <property type="project" value="InterPro"/>
</dbReference>
<dbReference type="AlphaFoldDB" id="A0AAU2K009"/>
<reference evidence="2" key="1">
    <citation type="submission" date="2022-10" db="EMBL/GenBank/DDBJ databases">
        <title>The complete genomes of actinobacterial strains from the NBC collection.</title>
        <authorList>
            <person name="Joergensen T.S."/>
            <person name="Alvarez Arevalo M."/>
            <person name="Sterndorff E.B."/>
            <person name="Faurdal D."/>
            <person name="Vuksanovic O."/>
            <person name="Mourched A.-S."/>
            <person name="Charusanti P."/>
            <person name="Shaw S."/>
            <person name="Blin K."/>
            <person name="Weber T."/>
        </authorList>
    </citation>
    <scope>NUCLEOTIDE SEQUENCE</scope>
    <source>
        <strain evidence="2">NBC_00049</strain>
    </source>
</reference>
<feature type="chain" id="PRO_5043883494" description="Phosphatidylinositol diacylglycerol-lyase" evidence="1">
    <location>
        <begin position="28"/>
        <end position="481"/>
    </location>
</feature>
<dbReference type="InterPro" id="IPR035992">
    <property type="entry name" value="Ricin_B-like_lectins"/>
</dbReference>
<dbReference type="Gene3D" id="3.20.20.190">
    <property type="entry name" value="Phosphatidylinositol (PI) phosphodiesterase"/>
    <property type="match status" value="1"/>
</dbReference>
<dbReference type="GO" id="GO:0006629">
    <property type="term" value="P:lipid metabolic process"/>
    <property type="evidence" value="ECO:0007669"/>
    <property type="project" value="InterPro"/>
</dbReference>
<keyword evidence="1" id="KW-0732">Signal</keyword>
<evidence type="ECO:0008006" key="3">
    <source>
        <dbReference type="Google" id="ProtNLM"/>
    </source>
</evidence>
<dbReference type="PROSITE" id="PS50007">
    <property type="entry name" value="PIPLC_X_DOMAIN"/>
    <property type="match status" value="1"/>
</dbReference>
<dbReference type="EMBL" id="CP108264">
    <property type="protein sequence ID" value="WTU77899.1"/>
    <property type="molecule type" value="Genomic_DNA"/>
</dbReference>
<dbReference type="SUPFAM" id="SSF50370">
    <property type="entry name" value="Ricin B-like lectins"/>
    <property type="match status" value="1"/>
</dbReference>
<dbReference type="Pfam" id="PF26178">
    <property type="entry name" value="PI-PLC_cat"/>
    <property type="match status" value="1"/>
</dbReference>
<proteinExistence type="predicted"/>
<evidence type="ECO:0000313" key="2">
    <source>
        <dbReference type="EMBL" id="WTU77899.1"/>
    </source>
</evidence>
<gene>
    <name evidence="2" type="ORF">OG327_33910</name>
</gene>
<dbReference type="SUPFAM" id="SSF51695">
    <property type="entry name" value="PLC-like phosphodiesterases"/>
    <property type="match status" value="1"/>
</dbReference>
<dbReference type="InterPro" id="IPR051057">
    <property type="entry name" value="PI-PLC_domain"/>
</dbReference>
<dbReference type="Gene3D" id="2.80.10.50">
    <property type="match status" value="1"/>
</dbReference>
<name>A0AAU2K009_9ACTN</name>
<feature type="signal peptide" evidence="1">
    <location>
        <begin position="1"/>
        <end position="27"/>
    </location>
</feature>
<organism evidence="2">
    <name type="scientific">Streptomyces sp. NBC_00049</name>
    <dbReference type="NCBI Taxonomy" id="2903617"/>
    <lineage>
        <taxon>Bacteria</taxon>
        <taxon>Bacillati</taxon>
        <taxon>Actinomycetota</taxon>
        <taxon>Actinomycetes</taxon>
        <taxon>Kitasatosporales</taxon>
        <taxon>Streptomycetaceae</taxon>
        <taxon>Streptomyces</taxon>
    </lineage>
</organism>